<dbReference type="OrthoDB" id="8779161at2"/>
<proteinExistence type="predicted"/>
<dbReference type="RefSeq" id="WP_114593603.1">
    <property type="nucleotide sequence ID" value="NZ_CAXIBR010000067.1"/>
</dbReference>
<dbReference type="SUPFAM" id="SSF52833">
    <property type="entry name" value="Thioredoxin-like"/>
    <property type="match status" value="1"/>
</dbReference>
<reference evidence="1 2" key="1">
    <citation type="submission" date="2018-09" db="EMBL/GenBank/DDBJ databases">
        <title>Complete genome sequence of Euzebya sp. DY32-46 isolated from seawater of Pacific Ocean.</title>
        <authorList>
            <person name="Xu L."/>
            <person name="Wu Y.-H."/>
            <person name="Xu X.-W."/>
        </authorList>
    </citation>
    <scope>NUCLEOTIDE SEQUENCE [LARGE SCALE GENOMIC DNA]</scope>
    <source>
        <strain evidence="1 2">DY32-46</strain>
    </source>
</reference>
<organism evidence="1 2">
    <name type="scientific">Euzebya pacifica</name>
    <dbReference type="NCBI Taxonomy" id="1608957"/>
    <lineage>
        <taxon>Bacteria</taxon>
        <taxon>Bacillati</taxon>
        <taxon>Actinomycetota</taxon>
        <taxon>Nitriliruptoria</taxon>
        <taxon>Euzebyales</taxon>
    </lineage>
</organism>
<dbReference type="InterPro" id="IPR036249">
    <property type="entry name" value="Thioredoxin-like_sf"/>
</dbReference>
<gene>
    <name evidence="1" type="ORF">DVS28_a4758</name>
</gene>
<evidence type="ECO:0000313" key="2">
    <source>
        <dbReference type="Proteomes" id="UP000264006"/>
    </source>
</evidence>
<keyword evidence="2" id="KW-1185">Reference proteome</keyword>
<dbReference type="Pfam" id="PF05768">
    <property type="entry name" value="Glrx-like"/>
    <property type="match status" value="1"/>
</dbReference>
<dbReference type="KEGG" id="euz:DVS28_a4758"/>
<dbReference type="EMBL" id="CP031165">
    <property type="protein sequence ID" value="AXV09419.1"/>
    <property type="molecule type" value="Genomic_DNA"/>
</dbReference>
<protein>
    <recommendedName>
        <fullName evidence="3">Glutaredoxin family protein</fullName>
    </recommendedName>
</protein>
<sequence length="77" mass="8201">MSHVRVYTRTGCHLCEDAIAIVGRLAGPPHTVELVDIDADPAITDEYTIRVPVVEVDGEEVAQYQVNEAVLAGALGA</sequence>
<evidence type="ECO:0008006" key="3">
    <source>
        <dbReference type="Google" id="ProtNLM"/>
    </source>
</evidence>
<name>A0A346Y4M2_9ACTN</name>
<dbReference type="Gene3D" id="3.40.30.10">
    <property type="entry name" value="Glutaredoxin"/>
    <property type="match status" value="1"/>
</dbReference>
<evidence type="ECO:0000313" key="1">
    <source>
        <dbReference type="EMBL" id="AXV09419.1"/>
    </source>
</evidence>
<dbReference type="InterPro" id="IPR008554">
    <property type="entry name" value="Glutaredoxin-like"/>
</dbReference>
<accession>A0A346Y4M2</accession>
<dbReference type="AlphaFoldDB" id="A0A346Y4M2"/>
<dbReference type="Proteomes" id="UP000264006">
    <property type="component" value="Chromosome"/>
</dbReference>